<dbReference type="InterPro" id="IPR012413">
    <property type="entry name" value="BA14K"/>
</dbReference>
<accession>A0ABX6QMY7</accession>
<evidence type="ECO:0000256" key="4">
    <source>
        <dbReference type="ARBA" id="ARBA00022475"/>
    </source>
</evidence>
<evidence type="ECO:0000256" key="6">
    <source>
        <dbReference type="ARBA" id="ARBA00025321"/>
    </source>
</evidence>
<dbReference type="EMBL" id="CP058350">
    <property type="protein sequence ID" value="QLF69600.1"/>
    <property type="molecule type" value="Genomic_DNA"/>
</dbReference>
<evidence type="ECO:0000256" key="8">
    <source>
        <dbReference type="SAM" id="SignalP"/>
    </source>
</evidence>
<dbReference type="RefSeq" id="WP_138285270.1">
    <property type="nucleotide sequence ID" value="NZ_CP058350.1"/>
</dbReference>
<proteinExistence type="inferred from homology"/>
<evidence type="ECO:0000256" key="3">
    <source>
        <dbReference type="ARBA" id="ARBA00020552"/>
    </source>
</evidence>
<feature type="transmembrane region" description="Helical" evidence="7">
    <location>
        <begin position="96"/>
        <end position="115"/>
    </location>
</feature>
<dbReference type="Pfam" id="PF07886">
    <property type="entry name" value="BA14K"/>
    <property type="match status" value="1"/>
</dbReference>
<keyword evidence="5" id="KW-0430">Lectin</keyword>
<evidence type="ECO:0000256" key="1">
    <source>
        <dbReference type="ARBA" id="ARBA00004167"/>
    </source>
</evidence>
<comment type="function">
    <text evidence="6">Has immunoglobulin-binding and hemagglutination properties, and can bind to mannose. Essential for virulence. May be involved in LPS biosynthesis or polysaccharide transport.</text>
</comment>
<keyword evidence="10" id="KW-1185">Reference proteome</keyword>
<evidence type="ECO:0000256" key="7">
    <source>
        <dbReference type="SAM" id="Phobius"/>
    </source>
</evidence>
<feature type="chain" id="PRO_5045619406" description="Lectin-like protein BA14k" evidence="8">
    <location>
        <begin position="28"/>
        <end position="164"/>
    </location>
</feature>
<keyword evidence="8" id="KW-0732">Signal</keyword>
<feature type="signal peptide" evidence="8">
    <location>
        <begin position="1"/>
        <end position="27"/>
    </location>
</feature>
<organism evidence="9 10">
    <name type="scientific">Peteryoungia desertarenae</name>
    <dbReference type="NCBI Taxonomy" id="1813451"/>
    <lineage>
        <taxon>Bacteria</taxon>
        <taxon>Pseudomonadati</taxon>
        <taxon>Pseudomonadota</taxon>
        <taxon>Alphaproteobacteria</taxon>
        <taxon>Hyphomicrobiales</taxon>
        <taxon>Rhizobiaceae</taxon>
        <taxon>Peteryoungia</taxon>
    </lineage>
</organism>
<gene>
    <name evidence="9" type="ORF">FE840_008620</name>
</gene>
<dbReference type="Proteomes" id="UP000308530">
    <property type="component" value="Chromosome"/>
</dbReference>
<reference evidence="9 10" key="1">
    <citation type="submission" date="2020-06" db="EMBL/GenBank/DDBJ databases">
        <title>Genome sequence of Rhizobium sp strain ADMK78.</title>
        <authorList>
            <person name="Rahi P."/>
        </authorList>
    </citation>
    <scope>NUCLEOTIDE SEQUENCE [LARGE SCALE GENOMIC DNA]</scope>
    <source>
        <strain evidence="9 10">ADMK78</strain>
    </source>
</reference>
<evidence type="ECO:0000256" key="2">
    <source>
        <dbReference type="ARBA" id="ARBA00010270"/>
    </source>
</evidence>
<keyword evidence="7" id="KW-0812">Transmembrane</keyword>
<comment type="similarity">
    <text evidence="2">Belongs to the BA14k family.</text>
</comment>
<evidence type="ECO:0000313" key="10">
    <source>
        <dbReference type="Proteomes" id="UP000308530"/>
    </source>
</evidence>
<keyword evidence="4" id="KW-1003">Cell membrane</keyword>
<evidence type="ECO:0000256" key="5">
    <source>
        <dbReference type="ARBA" id="ARBA00022734"/>
    </source>
</evidence>
<sequence length="164" mass="19014">MRTIMKRCAAVVLAATVSLTGIAPAQAMSLPSAPVTITSDVTRVDHRHGTYYRYERYERHERRYGSHHYRYERHGYYNGHRGYRSKRPGYRYHDGYWFPLAAFAAGAIIGGAIAVQPAPPPRARVGINPRHYAWCANRYRSYHRASNTFQPYHGPRQQCYSPYY</sequence>
<protein>
    <recommendedName>
        <fullName evidence="3">Lectin-like protein BA14k</fullName>
    </recommendedName>
</protein>
<name>A0ABX6QMY7_9HYPH</name>
<keyword evidence="7" id="KW-0472">Membrane</keyword>
<evidence type="ECO:0000313" key="9">
    <source>
        <dbReference type="EMBL" id="QLF69600.1"/>
    </source>
</evidence>
<comment type="subcellular location">
    <subcellularLocation>
        <location evidence="1">Membrane</location>
        <topology evidence="1">Single-pass membrane protein</topology>
    </subcellularLocation>
</comment>
<keyword evidence="7" id="KW-1133">Transmembrane helix</keyword>